<dbReference type="AlphaFoldDB" id="A0A8K0UG42"/>
<name>A0A8K0UG42_9AGAR</name>
<sequence length="130" mass="15031">MRRERCVWRWSNRKCLASVWSVSAHRLPSQPPQYHGYLLRDSCLEYVLTHLTVQILGSLRLHAAFLVYDHILTFPGELKLVWGRRFTGATALFLLLRYLTLFSKVSLLVTAVSWPGQTNRVSPLLVQCPH</sequence>
<gene>
    <name evidence="3" type="ORF">BXZ70DRAFT_544376</name>
</gene>
<comment type="caution">
    <text evidence="3">The sequence shown here is derived from an EMBL/GenBank/DDBJ whole genome shotgun (WGS) entry which is preliminary data.</text>
</comment>
<dbReference type="Pfam" id="PF20151">
    <property type="entry name" value="DUF6533"/>
    <property type="match status" value="1"/>
</dbReference>
<dbReference type="OrthoDB" id="2804045at2759"/>
<evidence type="ECO:0000259" key="2">
    <source>
        <dbReference type="Pfam" id="PF20151"/>
    </source>
</evidence>
<proteinExistence type="predicted"/>
<evidence type="ECO:0000313" key="4">
    <source>
        <dbReference type="Proteomes" id="UP000813824"/>
    </source>
</evidence>
<accession>A0A8K0UG42</accession>
<evidence type="ECO:0000256" key="1">
    <source>
        <dbReference type="SAM" id="Phobius"/>
    </source>
</evidence>
<dbReference type="InterPro" id="IPR045340">
    <property type="entry name" value="DUF6533"/>
</dbReference>
<keyword evidence="4" id="KW-1185">Reference proteome</keyword>
<reference evidence="3" key="1">
    <citation type="journal article" date="2021" name="New Phytol.">
        <title>Evolutionary innovations through gain and loss of genes in the ectomycorrhizal Boletales.</title>
        <authorList>
            <person name="Wu G."/>
            <person name="Miyauchi S."/>
            <person name="Morin E."/>
            <person name="Kuo A."/>
            <person name="Drula E."/>
            <person name="Varga T."/>
            <person name="Kohler A."/>
            <person name="Feng B."/>
            <person name="Cao Y."/>
            <person name="Lipzen A."/>
            <person name="Daum C."/>
            <person name="Hundley H."/>
            <person name="Pangilinan J."/>
            <person name="Johnson J."/>
            <person name="Barry K."/>
            <person name="LaButti K."/>
            <person name="Ng V."/>
            <person name="Ahrendt S."/>
            <person name="Min B."/>
            <person name="Choi I.G."/>
            <person name="Park H."/>
            <person name="Plett J.M."/>
            <person name="Magnuson J."/>
            <person name="Spatafora J.W."/>
            <person name="Nagy L.G."/>
            <person name="Henrissat B."/>
            <person name="Grigoriev I.V."/>
            <person name="Yang Z.L."/>
            <person name="Xu J."/>
            <person name="Martin F.M."/>
        </authorList>
    </citation>
    <scope>NUCLEOTIDE SEQUENCE</scope>
    <source>
        <strain evidence="3">KKN 215</strain>
    </source>
</reference>
<protein>
    <recommendedName>
        <fullName evidence="2">DUF6533 domain-containing protein</fullName>
    </recommendedName>
</protein>
<keyword evidence="1" id="KW-1133">Transmembrane helix</keyword>
<keyword evidence="1" id="KW-0472">Membrane</keyword>
<feature type="domain" description="DUF6533" evidence="2">
    <location>
        <begin position="63"/>
        <end position="102"/>
    </location>
</feature>
<dbReference type="Proteomes" id="UP000813824">
    <property type="component" value="Unassembled WGS sequence"/>
</dbReference>
<keyword evidence="1" id="KW-0812">Transmembrane</keyword>
<evidence type="ECO:0000313" key="3">
    <source>
        <dbReference type="EMBL" id="KAH8087196.1"/>
    </source>
</evidence>
<dbReference type="EMBL" id="JAEVFJ010000041">
    <property type="protein sequence ID" value="KAH8087196.1"/>
    <property type="molecule type" value="Genomic_DNA"/>
</dbReference>
<organism evidence="3 4">
    <name type="scientific">Cristinia sonorae</name>
    <dbReference type="NCBI Taxonomy" id="1940300"/>
    <lineage>
        <taxon>Eukaryota</taxon>
        <taxon>Fungi</taxon>
        <taxon>Dikarya</taxon>
        <taxon>Basidiomycota</taxon>
        <taxon>Agaricomycotina</taxon>
        <taxon>Agaricomycetes</taxon>
        <taxon>Agaricomycetidae</taxon>
        <taxon>Agaricales</taxon>
        <taxon>Pleurotineae</taxon>
        <taxon>Stephanosporaceae</taxon>
        <taxon>Cristinia</taxon>
    </lineage>
</organism>
<feature type="transmembrane region" description="Helical" evidence="1">
    <location>
        <begin position="89"/>
        <end position="114"/>
    </location>
</feature>